<feature type="region of interest" description="Disordered" evidence="1">
    <location>
        <begin position="132"/>
        <end position="157"/>
    </location>
</feature>
<evidence type="ECO:0000313" key="3">
    <source>
        <dbReference type="Proteomes" id="UP001066276"/>
    </source>
</evidence>
<sequence length="157" mass="15872">MGCLPTEPAHCLKDQRGPLDCDRQSGGEEREEGPPTADAPAATAGGSENTPEGIRAQPPGPSARIVSAWGGGDPEERGGIRPRNVGGAAGAGLLGPAAGVKTGDERGDASLPAALASAWRRRRGVVLPRLETRGGERGKAPLRAGRTAEARASTAVV</sequence>
<feature type="compositionally biased region" description="Low complexity" evidence="1">
    <location>
        <begin position="34"/>
        <end position="46"/>
    </location>
</feature>
<organism evidence="2 3">
    <name type="scientific">Pleurodeles waltl</name>
    <name type="common">Iberian ribbed newt</name>
    <dbReference type="NCBI Taxonomy" id="8319"/>
    <lineage>
        <taxon>Eukaryota</taxon>
        <taxon>Metazoa</taxon>
        <taxon>Chordata</taxon>
        <taxon>Craniata</taxon>
        <taxon>Vertebrata</taxon>
        <taxon>Euteleostomi</taxon>
        <taxon>Amphibia</taxon>
        <taxon>Batrachia</taxon>
        <taxon>Caudata</taxon>
        <taxon>Salamandroidea</taxon>
        <taxon>Salamandridae</taxon>
        <taxon>Pleurodelinae</taxon>
        <taxon>Pleurodeles</taxon>
    </lineage>
</organism>
<dbReference type="EMBL" id="JANPWB010000008">
    <property type="protein sequence ID" value="KAJ1162767.1"/>
    <property type="molecule type" value="Genomic_DNA"/>
</dbReference>
<gene>
    <name evidence="2" type="ORF">NDU88_003232</name>
</gene>
<feature type="region of interest" description="Disordered" evidence="1">
    <location>
        <begin position="1"/>
        <end position="90"/>
    </location>
</feature>
<evidence type="ECO:0000313" key="2">
    <source>
        <dbReference type="EMBL" id="KAJ1162767.1"/>
    </source>
</evidence>
<name>A0AAV7SEP8_PLEWA</name>
<evidence type="ECO:0000256" key="1">
    <source>
        <dbReference type="SAM" id="MobiDB-lite"/>
    </source>
</evidence>
<comment type="caution">
    <text evidence="2">The sequence shown here is derived from an EMBL/GenBank/DDBJ whole genome shotgun (WGS) entry which is preliminary data.</text>
</comment>
<protein>
    <submittedName>
        <fullName evidence="2">Uncharacterized protein</fullName>
    </submittedName>
</protein>
<proteinExistence type="predicted"/>
<dbReference type="AlphaFoldDB" id="A0AAV7SEP8"/>
<reference evidence="2" key="1">
    <citation type="journal article" date="2022" name="bioRxiv">
        <title>Sequencing and chromosome-scale assembly of the giantPleurodeles waltlgenome.</title>
        <authorList>
            <person name="Brown T."/>
            <person name="Elewa A."/>
            <person name="Iarovenko S."/>
            <person name="Subramanian E."/>
            <person name="Araus A.J."/>
            <person name="Petzold A."/>
            <person name="Susuki M."/>
            <person name="Suzuki K.-i.T."/>
            <person name="Hayashi T."/>
            <person name="Toyoda A."/>
            <person name="Oliveira C."/>
            <person name="Osipova E."/>
            <person name="Leigh N.D."/>
            <person name="Simon A."/>
            <person name="Yun M.H."/>
        </authorList>
    </citation>
    <scope>NUCLEOTIDE SEQUENCE</scope>
    <source>
        <strain evidence="2">20211129_DDA</strain>
        <tissue evidence="2">Liver</tissue>
    </source>
</reference>
<feature type="compositionally biased region" description="Basic and acidic residues" evidence="1">
    <location>
        <begin position="10"/>
        <end position="28"/>
    </location>
</feature>
<dbReference type="Proteomes" id="UP001066276">
    <property type="component" value="Chromosome 4_2"/>
</dbReference>
<keyword evidence="3" id="KW-1185">Reference proteome</keyword>
<accession>A0AAV7SEP8</accession>